<evidence type="ECO:0000256" key="6">
    <source>
        <dbReference type="ARBA" id="ARBA00022801"/>
    </source>
</evidence>
<keyword evidence="5 10" id="KW-0658">Purine biosynthesis</keyword>
<dbReference type="NCBIfam" id="TIGR00355">
    <property type="entry name" value="purH"/>
    <property type="match status" value="1"/>
</dbReference>
<dbReference type="UniPathway" id="UPA00074">
    <property type="reaction ID" value="UER00133"/>
</dbReference>
<comment type="pathway">
    <text evidence="1 10">Purine metabolism; IMP biosynthesis via de novo pathway; IMP from 5-formamido-1-(5-phospho-D-ribosyl)imidazole-4-carboxamide: step 1/1.</text>
</comment>
<dbReference type="InterPro" id="IPR024051">
    <property type="entry name" value="AICAR_Tfase_dup_dom_sf"/>
</dbReference>
<keyword evidence="6 10" id="KW-0378">Hydrolase</keyword>
<evidence type="ECO:0000259" key="11">
    <source>
        <dbReference type="PROSITE" id="PS51855"/>
    </source>
</evidence>
<dbReference type="GO" id="GO:0003937">
    <property type="term" value="F:IMP cyclohydrolase activity"/>
    <property type="evidence" value="ECO:0007669"/>
    <property type="project" value="UniProtKB-UniRule"/>
</dbReference>
<dbReference type="SUPFAM" id="SSF53927">
    <property type="entry name" value="Cytidine deaminase-like"/>
    <property type="match status" value="1"/>
</dbReference>
<dbReference type="CDD" id="cd01421">
    <property type="entry name" value="IMPCH"/>
    <property type="match status" value="1"/>
</dbReference>
<dbReference type="EMBL" id="PHEX01000024">
    <property type="protein sequence ID" value="PKQ28264.1"/>
    <property type="molecule type" value="Genomic_DNA"/>
</dbReference>
<evidence type="ECO:0000313" key="12">
    <source>
        <dbReference type="EMBL" id="PKQ28264.1"/>
    </source>
</evidence>
<protein>
    <recommendedName>
        <fullName evidence="10">Bifunctional purine biosynthesis protein PurH</fullName>
    </recommendedName>
    <domain>
        <recommendedName>
            <fullName evidence="10">Phosphoribosylaminoimidazolecarboxamide formyltransferase</fullName>
            <ecNumber evidence="10">2.1.2.3</ecNumber>
        </recommendedName>
        <alternativeName>
            <fullName evidence="10">AICAR transformylase</fullName>
        </alternativeName>
    </domain>
    <domain>
        <recommendedName>
            <fullName evidence="10">IMP cyclohydrolase</fullName>
            <ecNumber evidence="10">3.5.4.10</ecNumber>
        </recommendedName>
        <alternativeName>
            <fullName evidence="10">ATIC</fullName>
        </alternativeName>
        <alternativeName>
            <fullName evidence="10">IMP synthase</fullName>
        </alternativeName>
        <alternativeName>
            <fullName evidence="10">Inosinicase</fullName>
        </alternativeName>
    </domain>
</protein>
<name>A0A2N3G6P8_9ACTN</name>
<dbReference type="PROSITE" id="PS51855">
    <property type="entry name" value="MGS"/>
    <property type="match status" value="1"/>
</dbReference>
<comment type="catalytic activity">
    <reaction evidence="9 10">
        <text>IMP + H2O = 5-formamido-1-(5-phospho-D-ribosyl)imidazole-4-carboxamide</text>
        <dbReference type="Rhea" id="RHEA:18445"/>
        <dbReference type="ChEBI" id="CHEBI:15377"/>
        <dbReference type="ChEBI" id="CHEBI:58053"/>
        <dbReference type="ChEBI" id="CHEBI:58467"/>
        <dbReference type="EC" id="3.5.4.10"/>
    </reaction>
</comment>
<dbReference type="EC" id="3.5.4.10" evidence="10"/>
<dbReference type="FunFam" id="3.40.140.20:FF:000001">
    <property type="entry name" value="Bifunctional purine biosynthesis protein PurH"/>
    <property type="match status" value="1"/>
</dbReference>
<dbReference type="Gene3D" id="3.40.50.1380">
    <property type="entry name" value="Methylglyoxal synthase-like domain"/>
    <property type="match status" value="1"/>
</dbReference>
<dbReference type="GO" id="GO:0006189">
    <property type="term" value="P:'de novo' IMP biosynthetic process"/>
    <property type="evidence" value="ECO:0007669"/>
    <property type="project" value="UniProtKB-UniRule"/>
</dbReference>
<evidence type="ECO:0000256" key="9">
    <source>
        <dbReference type="ARBA" id="ARBA00050687"/>
    </source>
</evidence>
<comment type="pathway">
    <text evidence="2 10">Purine metabolism; IMP biosynthesis via de novo pathway; 5-formamido-1-(5-phospho-D-ribosyl)imidazole-4-carboxamide from 5-amino-1-(5-phospho-D-ribosyl)imidazole-4-carboxamide (10-formyl THF route): step 1/1.</text>
</comment>
<comment type="catalytic activity">
    <reaction evidence="8 10">
        <text>(6R)-10-formyltetrahydrofolate + 5-amino-1-(5-phospho-beta-D-ribosyl)imidazole-4-carboxamide = 5-formamido-1-(5-phospho-D-ribosyl)imidazole-4-carboxamide + (6S)-5,6,7,8-tetrahydrofolate</text>
        <dbReference type="Rhea" id="RHEA:22192"/>
        <dbReference type="ChEBI" id="CHEBI:57453"/>
        <dbReference type="ChEBI" id="CHEBI:58467"/>
        <dbReference type="ChEBI" id="CHEBI:58475"/>
        <dbReference type="ChEBI" id="CHEBI:195366"/>
        <dbReference type="EC" id="2.1.2.3"/>
    </reaction>
</comment>
<comment type="similarity">
    <text evidence="3 10">Belongs to the PurH family.</text>
</comment>
<keyword evidence="7 10" id="KW-0511">Multifunctional enzyme</keyword>
<dbReference type="SUPFAM" id="SSF52335">
    <property type="entry name" value="Methylglyoxal synthase-like"/>
    <property type="match status" value="1"/>
</dbReference>
<evidence type="ECO:0000256" key="5">
    <source>
        <dbReference type="ARBA" id="ARBA00022755"/>
    </source>
</evidence>
<evidence type="ECO:0000256" key="1">
    <source>
        <dbReference type="ARBA" id="ARBA00004844"/>
    </source>
</evidence>
<dbReference type="EC" id="2.1.2.3" evidence="10"/>
<dbReference type="AlphaFoldDB" id="A0A2N3G6P8"/>
<keyword evidence="4 10" id="KW-0808">Transferase</keyword>
<sequence length="517" mass="55787">MPRIKRALISVSDKTDVVWFARELDAMGVEIISTGGTYKLLRENNIAATPVAEVTGFPEMLDGRVKTLHPKIHGGILADRGNPDHMRQVEYQKIPLIDLVVVNLYPFAQTVAKPGVTREDAIENIDIGGPTMVRAAAKNHANAAVVVKHSRYRTIIEEMKKSGGELSVETCRDLAREAFTHTAEYDAMISSYLTGQEGMGGEFLDSLVVGFKKASSLRYGENPHQSAALYAEQGTVGGSLATAPQVHGPAVSFNNILDGEAAWNCVLEFDEPACVIIKHNNPCGVAVDDRLSVAYEKALDCDPVSAFGSVIAINRPLDKDTAEAMKSNFIELLLAPSFEEEGLAVLKEKENIRILEMGDIADPQASGKDFRRIHGGLLAQEYDTDPYDRSSWKVVTPNEPTASLWEDIIFAWKVCKHVKSNAIVLAKSKATVGIGAGQMSRVDSAMIAVEKAGPRAAGCSVASDAFFPFPDAVEKVAGAGAVAVIQPGGSKKDADALTVCEKHGMAMVMTGRRHFRH</sequence>
<evidence type="ECO:0000256" key="2">
    <source>
        <dbReference type="ARBA" id="ARBA00004954"/>
    </source>
</evidence>
<dbReference type="PIRSF" id="PIRSF000414">
    <property type="entry name" value="AICARFT_IMPCHas"/>
    <property type="match status" value="1"/>
</dbReference>
<dbReference type="GO" id="GO:0004643">
    <property type="term" value="F:phosphoribosylaminoimidazolecarboxamide formyltransferase activity"/>
    <property type="evidence" value="ECO:0007669"/>
    <property type="project" value="UniProtKB-UniRule"/>
</dbReference>
<gene>
    <name evidence="10 12" type="primary">purH</name>
    <name evidence="12" type="ORF">CVT63_03640</name>
</gene>
<dbReference type="FunFam" id="3.40.50.1380:FF:000001">
    <property type="entry name" value="Bifunctional purine biosynthesis protein PurH"/>
    <property type="match status" value="1"/>
</dbReference>
<dbReference type="Proteomes" id="UP000233654">
    <property type="component" value="Unassembled WGS sequence"/>
</dbReference>
<evidence type="ECO:0000256" key="10">
    <source>
        <dbReference type="HAMAP-Rule" id="MF_00139"/>
    </source>
</evidence>
<proteinExistence type="inferred from homology"/>
<dbReference type="SMART" id="SM00798">
    <property type="entry name" value="AICARFT_IMPCHas"/>
    <property type="match status" value="1"/>
</dbReference>
<dbReference type="Gene3D" id="3.40.140.20">
    <property type="match status" value="2"/>
</dbReference>
<dbReference type="InterPro" id="IPR011607">
    <property type="entry name" value="MGS-like_dom"/>
</dbReference>
<evidence type="ECO:0000256" key="7">
    <source>
        <dbReference type="ARBA" id="ARBA00023268"/>
    </source>
</evidence>
<dbReference type="InterPro" id="IPR036914">
    <property type="entry name" value="MGS-like_dom_sf"/>
</dbReference>
<feature type="domain" description="MGS-like" evidence="11">
    <location>
        <begin position="1"/>
        <end position="147"/>
    </location>
</feature>
<dbReference type="InterPro" id="IPR002695">
    <property type="entry name" value="PurH-like"/>
</dbReference>
<dbReference type="NCBIfam" id="NF002049">
    <property type="entry name" value="PRK00881.1"/>
    <property type="match status" value="1"/>
</dbReference>
<reference evidence="12 13" key="1">
    <citation type="journal article" date="2017" name="ISME J.">
        <title>Potential for microbial H2 and metal transformations associated with novel bacteria and archaea in deep terrestrial subsurface sediments.</title>
        <authorList>
            <person name="Hernsdorf A.W."/>
            <person name="Amano Y."/>
            <person name="Miyakawa K."/>
            <person name="Ise K."/>
            <person name="Suzuki Y."/>
            <person name="Anantharaman K."/>
            <person name="Probst A."/>
            <person name="Burstein D."/>
            <person name="Thomas B.C."/>
            <person name="Banfield J.F."/>
        </authorList>
    </citation>
    <scope>NUCLEOTIDE SEQUENCE [LARGE SCALE GENOMIC DNA]</scope>
    <source>
        <strain evidence="12">HGW-Actinobacteria-3</strain>
    </source>
</reference>
<dbReference type="Pfam" id="PF01808">
    <property type="entry name" value="AICARFT_IMPCHas"/>
    <property type="match status" value="1"/>
</dbReference>
<dbReference type="FunFam" id="3.40.140.20:FF:000002">
    <property type="entry name" value="Bifunctional purine biosynthesis protein PurH"/>
    <property type="match status" value="1"/>
</dbReference>
<dbReference type="PANTHER" id="PTHR11692:SF0">
    <property type="entry name" value="BIFUNCTIONAL PURINE BIOSYNTHESIS PROTEIN ATIC"/>
    <property type="match status" value="1"/>
</dbReference>
<dbReference type="InterPro" id="IPR016193">
    <property type="entry name" value="Cytidine_deaminase-like"/>
</dbReference>
<comment type="domain">
    <text evidence="10">The IMP cyclohydrolase activity resides in the N-terminal region.</text>
</comment>
<dbReference type="Pfam" id="PF02142">
    <property type="entry name" value="MGS"/>
    <property type="match status" value="1"/>
</dbReference>
<dbReference type="GO" id="GO:0005829">
    <property type="term" value="C:cytosol"/>
    <property type="evidence" value="ECO:0007669"/>
    <property type="project" value="TreeGrafter"/>
</dbReference>
<evidence type="ECO:0000256" key="4">
    <source>
        <dbReference type="ARBA" id="ARBA00022679"/>
    </source>
</evidence>
<evidence type="ECO:0000256" key="3">
    <source>
        <dbReference type="ARBA" id="ARBA00007667"/>
    </source>
</evidence>
<dbReference type="HAMAP" id="MF_00139">
    <property type="entry name" value="PurH"/>
    <property type="match status" value="1"/>
</dbReference>
<evidence type="ECO:0000313" key="13">
    <source>
        <dbReference type="Proteomes" id="UP000233654"/>
    </source>
</evidence>
<accession>A0A2N3G6P8</accession>
<evidence type="ECO:0000256" key="8">
    <source>
        <dbReference type="ARBA" id="ARBA00050488"/>
    </source>
</evidence>
<comment type="caution">
    <text evidence="12">The sequence shown here is derived from an EMBL/GenBank/DDBJ whole genome shotgun (WGS) entry which is preliminary data.</text>
</comment>
<dbReference type="PANTHER" id="PTHR11692">
    <property type="entry name" value="BIFUNCTIONAL PURINE BIOSYNTHESIS PROTEIN PURH"/>
    <property type="match status" value="1"/>
</dbReference>
<organism evidence="12 13">
    <name type="scientific">Candidatus Anoxymicrobium japonicum</name>
    <dbReference type="NCBI Taxonomy" id="2013648"/>
    <lineage>
        <taxon>Bacteria</taxon>
        <taxon>Bacillati</taxon>
        <taxon>Actinomycetota</taxon>
        <taxon>Candidatus Geothermincolia</taxon>
        <taxon>Candidatus Geothermincolales</taxon>
        <taxon>Candidatus Anoxymicrobiaceae</taxon>
        <taxon>Candidatus Anoxymicrobium</taxon>
    </lineage>
</organism>
<dbReference type="SMART" id="SM00851">
    <property type="entry name" value="MGS"/>
    <property type="match status" value="1"/>
</dbReference>